<dbReference type="InterPro" id="IPR051010">
    <property type="entry name" value="BCAA_transport"/>
</dbReference>
<evidence type="ECO:0000259" key="5">
    <source>
        <dbReference type="Pfam" id="PF13458"/>
    </source>
</evidence>
<evidence type="ECO:0000256" key="2">
    <source>
        <dbReference type="ARBA" id="ARBA00022729"/>
    </source>
</evidence>
<dbReference type="PANTHER" id="PTHR30483">
    <property type="entry name" value="LEUCINE-SPECIFIC-BINDING PROTEIN"/>
    <property type="match status" value="1"/>
</dbReference>
<comment type="caution">
    <text evidence="6">The sequence shown here is derived from an EMBL/GenBank/DDBJ whole genome shotgun (WGS) entry which is preliminary data.</text>
</comment>
<dbReference type="Proteomes" id="UP000198615">
    <property type="component" value="Unassembled WGS sequence"/>
</dbReference>
<accession>A0A8G2EXH0</accession>
<evidence type="ECO:0000256" key="3">
    <source>
        <dbReference type="ARBA" id="ARBA00022970"/>
    </source>
</evidence>
<evidence type="ECO:0000313" key="6">
    <source>
        <dbReference type="EMBL" id="SDF40020.1"/>
    </source>
</evidence>
<dbReference type="Gene3D" id="3.40.50.2300">
    <property type="match status" value="2"/>
</dbReference>
<reference evidence="6 7" key="1">
    <citation type="submission" date="2016-10" db="EMBL/GenBank/DDBJ databases">
        <authorList>
            <person name="Varghese N."/>
            <person name="Submissions S."/>
        </authorList>
    </citation>
    <scope>NUCLEOTIDE SEQUENCE [LARGE SCALE GENOMIC DNA]</scope>
    <source>
        <strain evidence="6 7">DSM 18839</strain>
    </source>
</reference>
<evidence type="ECO:0000313" key="7">
    <source>
        <dbReference type="Proteomes" id="UP000198615"/>
    </source>
</evidence>
<proteinExistence type="inferred from homology"/>
<gene>
    <name evidence="6" type="ORF">SAMN05660686_01168</name>
</gene>
<evidence type="ECO:0000256" key="1">
    <source>
        <dbReference type="ARBA" id="ARBA00010062"/>
    </source>
</evidence>
<evidence type="ECO:0000256" key="4">
    <source>
        <dbReference type="SAM" id="SignalP"/>
    </source>
</evidence>
<dbReference type="GO" id="GO:0006865">
    <property type="term" value="P:amino acid transport"/>
    <property type="evidence" value="ECO:0007669"/>
    <property type="project" value="UniProtKB-KW"/>
</dbReference>
<sequence>MPLTFVRSLMTLGAAVAVLAGAVQPARAADPLAVSVLVPITGFLALEGTAQRNGALLALDNPPDGVTVTYDVADTATSPEVAVTALRRALDRQNPVAIAAPIFGTQMLAMAPIADRADVPLITVSGTAKLTELGHDVVFRFFPTDAVVKVAQARYAVEELGMEKPAILYQTTAYGQSGRAELVRVLAGLGVEPVLEEAIDPGIKDFVPALERVAAAGADGLLLQLHSGPTALAVRQAHERGFEGRIVAGSALHQPTTAALVEPAALAGVCAESASSPVSESSPELAAFAEAYRTRFEVEPDAFALAQYDGMNMVLAALADGARTGPEVKDWLAGHRYQGLAMEYVSDGTGNMAHDAIILCFDGRSRVPAVKKRYDNVNGIR</sequence>
<keyword evidence="2 4" id="KW-0732">Signal</keyword>
<comment type="similarity">
    <text evidence="1">Belongs to the leucine-binding protein family.</text>
</comment>
<keyword evidence="7" id="KW-1185">Reference proteome</keyword>
<dbReference type="Pfam" id="PF13458">
    <property type="entry name" value="Peripla_BP_6"/>
    <property type="match status" value="1"/>
</dbReference>
<protein>
    <submittedName>
        <fullName evidence="6">Amino acid/amide ABC transporter substrate-binding protein, HAAT family (TC 3.A.1.4.-)</fullName>
    </submittedName>
</protein>
<dbReference type="RefSeq" id="WP_215906046.1">
    <property type="nucleotide sequence ID" value="NZ_FNBW01000003.1"/>
</dbReference>
<keyword evidence="3" id="KW-0029">Amino-acid transport</keyword>
<dbReference type="InterPro" id="IPR028082">
    <property type="entry name" value="Peripla_BP_I"/>
</dbReference>
<dbReference type="InterPro" id="IPR028081">
    <property type="entry name" value="Leu-bd"/>
</dbReference>
<dbReference type="SUPFAM" id="SSF53822">
    <property type="entry name" value="Periplasmic binding protein-like I"/>
    <property type="match status" value="1"/>
</dbReference>
<dbReference type="AlphaFoldDB" id="A0A8G2EXH0"/>
<dbReference type="PANTHER" id="PTHR30483:SF6">
    <property type="entry name" value="PERIPLASMIC BINDING PROTEIN OF ABC TRANSPORTER FOR NATURAL AMINO ACIDS"/>
    <property type="match status" value="1"/>
</dbReference>
<feature type="signal peptide" evidence="4">
    <location>
        <begin position="1"/>
        <end position="28"/>
    </location>
</feature>
<organism evidence="6 7">
    <name type="scientific">Thalassobaculum litoreum DSM 18839</name>
    <dbReference type="NCBI Taxonomy" id="1123362"/>
    <lineage>
        <taxon>Bacteria</taxon>
        <taxon>Pseudomonadati</taxon>
        <taxon>Pseudomonadota</taxon>
        <taxon>Alphaproteobacteria</taxon>
        <taxon>Rhodospirillales</taxon>
        <taxon>Thalassobaculaceae</taxon>
        <taxon>Thalassobaculum</taxon>
    </lineage>
</organism>
<feature type="chain" id="PRO_5034214242" evidence="4">
    <location>
        <begin position="29"/>
        <end position="381"/>
    </location>
</feature>
<dbReference type="EMBL" id="FNBW01000003">
    <property type="protein sequence ID" value="SDF40020.1"/>
    <property type="molecule type" value="Genomic_DNA"/>
</dbReference>
<name>A0A8G2EXH0_9PROT</name>
<keyword evidence="3" id="KW-0813">Transport</keyword>
<feature type="domain" description="Leucine-binding protein" evidence="5">
    <location>
        <begin position="33"/>
        <end position="357"/>
    </location>
</feature>